<reference evidence="1" key="1">
    <citation type="submission" date="2020-05" db="EMBL/GenBank/DDBJ databases">
        <authorList>
            <person name="Chiriac C."/>
            <person name="Salcher M."/>
            <person name="Ghai R."/>
            <person name="Kavagutti S V."/>
        </authorList>
    </citation>
    <scope>NUCLEOTIDE SEQUENCE</scope>
</reference>
<dbReference type="AlphaFoldDB" id="A0A6J7A4B7"/>
<dbReference type="EMBL" id="CAFABD010000103">
    <property type="protein sequence ID" value="CAB4827623.1"/>
    <property type="molecule type" value="Genomic_DNA"/>
</dbReference>
<evidence type="ECO:0000313" key="1">
    <source>
        <dbReference type="EMBL" id="CAB4827623.1"/>
    </source>
</evidence>
<proteinExistence type="predicted"/>
<name>A0A6J7A4B7_9ZZZZ</name>
<accession>A0A6J7A4B7</accession>
<sequence length="60" mass="6610">MLGSNEELTFTRRTAIHDAEMPDPDGEIIIDVRGNKVGGLMPVIVLDFSGNPSSVQIRNW</sequence>
<organism evidence="1">
    <name type="scientific">freshwater metagenome</name>
    <dbReference type="NCBI Taxonomy" id="449393"/>
    <lineage>
        <taxon>unclassified sequences</taxon>
        <taxon>metagenomes</taxon>
        <taxon>ecological metagenomes</taxon>
    </lineage>
</organism>
<protein>
    <submittedName>
        <fullName evidence="1">Unannotated protein</fullName>
    </submittedName>
</protein>
<gene>
    <name evidence="1" type="ORF">UFOPK3166_00724</name>
</gene>